<gene>
    <name evidence="2" type="ordered locus">Caul_5111</name>
</gene>
<protein>
    <recommendedName>
        <fullName evidence="1">DUF1330 domain-containing protein</fullName>
    </recommendedName>
</protein>
<dbReference type="Gene3D" id="3.30.70.100">
    <property type="match status" value="1"/>
</dbReference>
<accession>B0T956</accession>
<dbReference type="EMBL" id="CP000928">
    <property type="protein sequence ID" value="ABZ74231.1"/>
    <property type="molecule type" value="Genomic_DNA"/>
</dbReference>
<dbReference type="Pfam" id="PF07045">
    <property type="entry name" value="DUF1330"/>
    <property type="match status" value="1"/>
</dbReference>
<reference evidence="2" key="1">
    <citation type="submission" date="2008-01" db="EMBL/GenBank/DDBJ databases">
        <title>Complete sequence of plasmid1 pCAUL01 of Caulobacter sp. K31.</title>
        <authorList>
            <consortium name="US DOE Joint Genome Institute"/>
            <person name="Copeland A."/>
            <person name="Lucas S."/>
            <person name="Lapidus A."/>
            <person name="Barry K."/>
            <person name="Glavina del Rio T."/>
            <person name="Dalin E."/>
            <person name="Tice H."/>
            <person name="Pitluck S."/>
            <person name="Bruce D."/>
            <person name="Goodwin L."/>
            <person name="Thompson L.S."/>
            <person name="Brettin T."/>
            <person name="Detter J.C."/>
            <person name="Han C."/>
            <person name="Schmutz J."/>
            <person name="Larimer F."/>
            <person name="Land M."/>
            <person name="Hauser L."/>
            <person name="Kyrpides N."/>
            <person name="Kim E."/>
            <person name="Stephens C."/>
            <person name="Richardson P."/>
        </authorList>
    </citation>
    <scope>NUCLEOTIDE SEQUENCE [LARGE SCALE GENOMIC DNA]</scope>
    <source>
        <strain evidence="2">K31</strain>
        <plasmid evidence="2">pCAUL01</plasmid>
    </source>
</reference>
<organism evidence="2">
    <name type="scientific">Caulobacter sp. (strain K31)</name>
    <dbReference type="NCBI Taxonomy" id="366602"/>
    <lineage>
        <taxon>Bacteria</taxon>
        <taxon>Pseudomonadati</taxon>
        <taxon>Pseudomonadota</taxon>
        <taxon>Alphaproteobacteria</taxon>
        <taxon>Caulobacterales</taxon>
        <taxon>Caulobacteraceae</taxon>
        <taxon>Caulobacter</taxon>
    </lineage>
</organism>
<keyword evidence="2" id="KW-0614">Plasmid</keyword>
<dbReference type="HOGENOM" id="CLU_145407_1_1_5"/>
<proteinExistence type="predicted"/>
<feature type="domain" description="DUF1330" evidence="1">
    <location>
        <begin position="3"/>
        <end position="91"/>
    </location>
</feature>
<geneLocation type="plasmid" evidence="2">
    <name>pCAUL01</name>
</geneLocation>
<sequence length="92" mass="9876">MSTYIVIELKARSTQARDRYAAGAPPLLEAFGGQFVARGPWLPAAGDSAFMHGAIVYFPDADTARAFYASPDYQALIEGSEAAIDCEFRVVG</sequence>
<dbReference type="OrthoDB" id="9806380at2"/>
<evidence type="ECO:0000313" key="2">
    <source>
        <dbReference type="EMBL" id="ABZ74231.1"/>
    </source>
</evidence>
<dbReference type="KEGG" id="cak:Caul_5111"/>
<dbReference type="InterPro" id="IPR011008">
    <property type="entry name" value="Dimeric_a/b-barrel"/>
</dbReference>
<dbReference type="SUPFAM" id="SSF54909">
    <property type="entry name" value="Dimeric alpha+beta barrel"/>
    <property type="match status" value="1"/>
</dbReference>
<dbReference type="AlphaFoldDB" id="B0T956"/>
<name>B0T956_CAUSK</name>
<evidence type="ECO:0000259" key="1">
    <source>
        <dbReference type="Pfam" id="PF07045"/>
    </source>
</evidence>
<dbReference type="InterPro" id="IPR010753">
    <property type="entry name" value="DUF1330"/>
</dbReference>